<dbReference type="Pfam" id="PF10392">
    <property type="entry name" value="COG5_N"/>
    <property type="match status" value="1"/>
</dbReference>
<evidence type="ECO:0000256" key="2">
    <source>
        <dbReference type="ARBA" id="ARBA00020974"/>
    </source>
</evidence>
<evidence type="ECO:0000256" key="4">
    <source>
        <dbReference type="ARBA" id="ARBA00023136"/>
    </source>
</evidence>
<name>A0A9D4QH96_RHISA</name>
<reference evidence="8" key="2">
    <citation type="submission" date="2021-09" db="EMBL/GenBank/DDBJ databases">
        <authorList>
            <person name="Jia N."/>
            <person name="Wang J."/>
            <person name="Shi W."/>
            <person name="Du L."/>
            <person name="Sun Y."/>
            <person name="Zhan W."/>
            <person name="Jiang J."/>
            <person name="Wang Q."/>
            <person name="Zhang B."/>
            <person name="Ji P."/>
            <person name="Sakyi L.B."/>
            <person name="Cui X."/>
            <person name="Yuan T."/>
            <person name="Jiang B."/>
            <person name="Yang W."/>
            <person name="Lam T.T.-Y."/>
            <person name="Chang Q."/>
            <person name="Ding S."/>
            <person name="Wang X."/>
            <person name="Zhu J."/>
            <person name="Ruan X."/>
            <person name="Zhao L."/>
            <person name="Wei J."/>
            <person name="Que T."/>
            <person name="Du C."/>
            <person name="Cheng J."/>
            <person name="Dai P."/>
            <person name="Han X."/>
            <person name="Huang E."/>
            <person name="Gao Y."/>
            <person name="Liu J."/>
            <person name="Shao H."/>
            <person name="Ye R."/>
            <person name="Li L."/>
            <person name="Wei W."/>
            <person name="Wang X."/>
            <person name="Wang C."/>
            <person name="Huo Q."/>
            <person name="Li W."/>
            <person name="Guo W."/>
            <person name="Chen H."/>
            <person name="Chen S."/>
            <person name="Zhou L."/>
            <person name="Zhou L."/>
            <person name="Ni X."/>
            <person name="Tian J."/>
            <person name="Zhou Y."/>
            <person name="Sheng Y."/>
            <person name="Liu T."/>
            <person name="Pan Y."/>
            <person name="Xia L."/>
            <person name="Li J."/>
            <person name="Zhao F."/>
            <person name="Cao W."/>
        </authorList>
    </citation>
    <scope>NUCLEOTIDE SEQUENCE</scope>
    <source>
        <strain evidence="8">Rsan-2018</strain>
        <tissue evidence="8">Larvae</tissue>
    </source>
</reference>
<dbReference type="Pfam" id="PF20649">
    <property type="entry name" value="COG5_C"/>
    <property type="match status" value="1"/>
</dbReference>
<accession>A0A9D4QH96</accession>
<proteinExistence type="predicted"/>
<sequence length="358" mass="39291">MAEDTSGVLEQFADDAVYKQFLHDDFDAKAVACNAIQDLAISQHLAKLATGISLLDKELHSQVSAHYEDLLAQASGIETLEGALQTMCASIQNLQATSERLQSKVVEPYNKSWTQTAMLARLQQTCDMIRRMGRLFQIVKRMRAQLQGGAKDITKAAQSLSEADQLLEGVDLSGIDVVQEELAVLESARQELERQGERMLEKGTESQNQAQVGTALQVLFHLQLLQPRVLQLVRTTLERLRDTVQQALSVGSLDQQATASFGSRGPGRAAMPVTGSSAAFRAALWTSMDRLVDSVCQACCQIQQLEQVLAKKKDPVTHVVFLQELQKSGHGDILRTFWLSLAEMLSDELAKAAAGAQR</sequence>
<evidence type="ECO:0000256" key="3">
    <source>
        <dbReference type="ARBA" id="ARBA00023034"/>
    </source>
</evidence>
<feature type="domain" description="Conserved oligomeric Golgi complex subunit 5 N-terminal" evidence="6">
    <location>
        <begin position="19"/>
        <end position="141"/>
    </location>
</feature>
<protein>
    <recommendedName>
        <fullName evidence="2">Conserved oligomeric Golgi complex subunit 5</fullName>
    </recommendedName>
</protein>
<evidence type="ECO:0000313" key="9">
    <source>
        <dbReference type="Proteomes" id="UP000821837"/>
    </source>
</evidence>
<evidence type="ECO:0000256" key="5">
    <source>
        <dbReference type="SAM" id="Coils"/>
    </source>
</evidence>
<dbReference type="PANTHER" id="PTHR13228:SF3">
    <property type="entry name" value="CONSERVED OLIGOMERIC GOLGI COMPLEX SUBUNIT 5"/>
    <property type="match status" value="1"/>
</dbReference>
<dbReference type="GO" id="GO:0017119">
    <property type="term" value="C:Golgi transport complex"/>
    <property type="evidence" value="ECO:0007669"/>
    <property type="project" value="InterPro"/>
</dbReference>
<keyword evidence="3" id="KW-0333">Golgi apparatus</keyword>
<feature type="domain" description="Conserved oligomeric Golgi complex subunit 5 helical" evidence="7">
    <location>
        <begin position="172"/>
        <end position="355"/>
    </location>
</feature>
<dbReference type="InterPro" id="IPR019465">
    <property type="entry name" value="Cog5"/>
</dbReference>
<dbReference type="PANTHER" id="PTHR13228">
    <property type="entry name" value="CONSERVED OLIGOMERIC GOLGI COMPLEX COMPONENT 5"/>
    <property type="match status" value="1"/>
</dbReference>
<dbReference type="GO" id="GO:0006891">
    <property type="term" value="P:intra-Golgi vesicle-mediated transport"/>
    <property type="evidence" value="ECO:0007669"/>
    <property type="project" value="InterPro"/>
</dbReference>
<gene>
    <name evidence="8" type="ORF">HPB52_018725</name>
</gene>
<comment type="subcellular location">
    <subcellularLocation>
        <location evidence="1">Golgi apparatus membrane</location>
        <topology evidence="1">Peripheral membrane protein</topology>
    </subcellularLocation>
</comment>
<reference evidence="8" key="1">
    <citation type="journal article" date="2020" name="Cell">
        <title>Large-Scale Comparative Analyses of Tick Genomes Elucidate Their Genetic Diversity and Vector Capacities.</title>
        <authorList>
            <consortium name="Tick Genome and Microbiome Consortium (TIGMIC)"/>
            <person name="Jia N."/>
            <person name="Wang J."/>
            <person name="Shi W."/>
            <person name="Du L."/>
            <person name="Sun Y."/>
            <person name="Zhan W."/>
            <person name="Jiang J.F."/>
            <person name="Wang Q."/>
            <person name="Zhang B."/>
            <person name="Ji P."/>
            <person name="Bell-Sakyi L."/>
            <person name="Cui X.M."/>
            <person name="Yuan T.T."/>
            <person name="Jiang B.G."/>
            <person name="Yang W.F."/>
            <person name="Lam T.T."/>
            <person name="Chang Q.C."/>
            <person name="Ding S.J."/>
            <person name="Wang X.J."/>
            <person name="Zhu J.G."/>
            <person name="Ruan X.D."/>
            <person name="Zhao L."/>
            <person name="Wei J.T."/>
            <person name="Ye R.Z."/>
            <person name="Que T.C."/>
            <person name="Du C.H."/>
            <person name="Zhou Y.H."/>
            <person name="Cheng J.X."/>
            <person name="Dai P.F."/>
            <person name="Guo W.B."/>
            <person name="Han X.H."/>
            <person name="Huang E.J."/>
            <person name="Li L.F."/>
            <person name="Wei W."/>
            <person name="Gao Y.C."/>
            <person name="Liu J.Z."/>
            <person name="Shao H.Z."/>
            <person name="Wang X."/>
            <person name="Wang C.C."/>
            <person name="Yang T.C."/>
            <person name="Huo Q.B."/>
            <person name="Li W."/>
            <person name="Chen H.Y."/>
            <person name="Chen S.E."/>
            <person name="Zhou L.G."/>
            <person name="Ni X.B."/>
            <person name="Tian J.H."/>
            <person name="Sheng Y."/>
            <person name="Liu T."/>
            <person name="Pan Y.S."/>
            <person name="Xia L.Y."/>
            <person name="Li J."/>
            <person name="Zhao F."/>
            <person name="Cao W.C."/>
        </authorList>
    </citation>
    <scope>NUCLEOTIDE SEQUENCE</scope>
    <source>
        <strain evidence="8">Rsan-2018</strain>
    </source>
</reference>
<dbReference type="InterPro" id="IPR049176">
    <property type="entry name" value="COG5_N"/>
</dbReference>
<feature type="coiled-coil region" evidence="5">
    <location>
        <begin position="175"/>
        <end position="202"/>
    </location>
</feature>
<dbReference type="GO" id="GO:0000139">
    <property type="term" value="C:Golgi membrane"/>
    <property type="evidence" value="ECO:0007669"/>
    <property type="project" value="UniProtKB-SubCell"/>
</dbReference>
<keyword evidence="5" id="KW-0175">Coiled coil</keyword>
<evidence type="ECO:0000313" key="8">
    <source>
        <dbReference type="EMBL" id="KAH7976733.1"/>
    </source>
</evidence>
<comment type="caution">
    <text evidence="8">The sequence shown here is derived from an EMBL/GenBank/DDBJ whole genome shotgun (WGS) entry which is preliminary data.</text>
</comment>
<keyword evidence="9" id="KW-1185">Reference proteome</keyword>
<dbReference type="InterPro" id="IPR048485">
    <property type="entry name" value="COG5_helical"/>
</dbReference>
<dbReference type="AlphaFoldDB" id="A0A9D4QH96"/>
<evidence type="ECO:0000259" key="6">
    <source>
        <dbReference type="Pfam" id="PF10392"/>
    </source>
</evidence>
<dbReference type="EMBL" id="JABSTV010001246">
    <property type="protein sequence ID" value="KAH7976733.1"/>
    <property type="molecule type" value="Genomic_DNA"/>
</dbReference>
<dbReference type="Proteomes" id="UP000821837">
    <property type="component" value="Chromosome 10"/>
</dbReference>
<evidence type="ECO:0000256" key="1">
    <source>
        <dbReference type="ARBA" id="ARBA00004395"/>
    </source>
</evidence>
<organism evidence="8 9">
    <name type="scientific">Rhipicephalus sanguineus</name>
    <name type="common">Brown dog tick</name>
    <name type="synonym">Ixodes sanguineus</name>
    <dbReference type="NCBI Taxonomy" id="34632"/>
    <lineage>
        <taxon>Eukaryota</taxon>
        <taxon>Metazoa</taxon>
        <taxon>Ecdysozoa</taxon>
        <taxon>Arthropoda</taxon>
        <taxon>Chelicerata</taxon>
        <taxon>Arachnida</taxon>
        <taxon>Acari</taxon>
        <taxon>Parasitiformes</taxon>
        <taxon>Ixodida</taxon>
        <taxon>Ixodoidea</taxon>
        <taxon>Ixodidae</taxon>
        <taxon>Rhipicephalinae</taxon>
        <taxon>Rhipicephalus</taxon>
        <taxon>Rhipicephalus</taxon>
    </lineage>
</organism>
<dbReference type="VEuPathDB" id="VectorBase:RSAN_035184"/>
<evidence type="ECO:0000259" key="7">
    <source>
        <dbReference type="Pfam" id="PF20649"/>
    </source>
</evidence>
<keyword evidence="4" id="KW-0472">Membrane</keyword>